<name>A0ABR0EQ64_ZASCE</name>
<accession>A0ABR0EQ64</accession>
<keyword evidence="2" id="KW-1185">Reference proteome</keyword>
<proteinExistence type="predicted"/>
<dbReference type="Proteomes" id="UP001305779">
    <property type="component" value="Unassembled WGS sequence"/>
</dbReference>
<organism evidence="1 2">
    <name type="scientific">Zasmidium cellare</name>
    <name type="common">Wine cellar mold</name>
    <name type="synonym">Racodium cellare</name>
    <dbReference type="NCBI Taxonomy" id="395010"/>
    <lineage>
        <taxon>Eukaryota</taxon>
        <taxon>Fungi</taxon>
        <taxon>Dikarya</taxon>
        <taxon>Ascomycota</taxon>
        <taxon>Pezizomycotina</taxon>
        <taxon>Dothideomycetes</taxon>
        <taxon>Dothideomycetidae</taxon>
        <taxon>Mycosphaerellales</taxon>
        <taxon>Mycosphaerellaceae</taxon>
        <taxon>Zasmidium</taxon>
    </lineage>
</organism>
<evidence type="ECO:0000313" key="1">
    <source>
        <dbReference type="EMBL" id="KAK4503652.1"/>
    </source>
</evidence>
<reference evidence="1 2" key="1">
    <citation type="journal article" date="2023" name="G3 (Bethesda)">
        <title>A chromosome-level genome assembly of Zasmidium syzygii isolated from banana leaves.</title>
        <authorList>
            <person name="van Westerhoven A.C."/>
            <person name="Mehrabi R."/>
            <person name="Talebi R."/>
            <person name="Steentjes M.B.F."/>
            <person name="Corcolon B."/>
            <person name="Chong P.A."/>
            <person name="Kema G.H.J."/>
            <person name="Seidl M.F."/>
        </authorList>
    </citation>
    <scope>NUCLEOTIDE SEQUENCE [LARGE SCALE GENOMIC DNA]</scope>
    <source>
        <strain evidence="1 2">P124</strain>
    </source>
</reference>
<comment type="caution">
    <text evidence="1">The sequence shown here is derived from an EMBL/GenBank/DDBJ whole genome shotgun (WGS) entry which is preliminary data.</text>
</comment>
<evidence type="ECO:0000313" key="2">
    <source>
        <dbReference type="Proteomes" id="UP001305779"/>
    </source>
</evidence>
<dbReference type="EMBL" id="JAXOVC010000003">
    <property type="protein sequence ID" value="KAK4503652.1"/>
    <property type="molecule type" value="Genomic_DNA"/>
</dbReference>
<gene>
    <name evidence="1" type="ORF">PRZ48_004567</name>
</gene>
<protein>
    <submittedName>
        <fullName evidence="1">Uncharacterized protein</fullName>
    </submittedName>
</protein>
<sequence length="320" mass="37119">MDTRIPSNENPPRASLLGLPTELRLAIYDHVFGPFEHRQRRSLVYHDKSAQVGGPKPGLSIHVSNNGQEHWFELLFLLTGSAEKEQEEREHYTALFSVPWVCRQIRGELRNLVLEVPPISKICFMFTEFTKKDMERFVGAIGEDNTRHIRKWIMTGDGACHHRQYRDGHLFKGYHGGQGPCSFFEDGVNECNSRCDRLDPTYKTSKCRRRVTIELDKHEERDDRLRDIAPWKTVWRVDNVTAEDRLEKLRKGLGFEREIAKKALLMYRHVVYSTCWHPRGPGVEACYFSEPMDRLLNEMGEVEVSKRSLVGMLEAVMGES</sequence>